<keyword evidence="6" id="KW-1003">Cell membrane</keyword>
<comment type="caution">
    <text evidence="7">The sequence shown here is derived from an EMBL/GenBank/DDBJ whole genome shotgun (WGS) entry which is preliminary data.</text>
</comment>
<dbReference type="PANTHER" id="PTHR43701">
    <property type="entry name" value="MEMBRANE TRANSPORTER PROTEIN MJ0441-RELATED"/>
    <property type="match status" value="1"/>
</dbReference>
<feature type="transmembrane region" description="Helical" evidence="6">
    <location>
        <begin position="95"/>
        <end position="116"/>
    </location>
</feature>
<feature type="transmembrane region" description="Helical" evidence="6">
    <location>
        <begin position="137"/>
        <end position="163"/>
    </location>
</feature>
<comment type="similarity">
    <text evidence="2 6">Belongs to the 4-toluene sulfonate uptake permease (TSUP) (TC 2.A.102) family.</text>
</comment>
<evidence type="ECO:0000313" key="8">
    <source>
        <dbReference type="Proteomes" id="UP000075418"/>
    </source>
</evidence>
<evidence type="ECO:0000256" key="4">
    <source>
        <dbReference type="ARBA" id="ARBA00022989"/>
    </source>
</evidence>
<feature type="transmembrane region" description="Helical" evidence="6">
    <location>
        <begin position="31"/>
        <end position="53"/>
    </location>
</feature>
<dbReference type="PANTHER" id="PTHR43701:SF2">
    <property type="entry name" value="MEMBRANE TRANSPORTER PROTEIN YJNA-RELATED"/>
    <property type="match status" value="1"/>
</dbReference>
<evidence type="ECO:0000313" key="7">
    <source>
        <dbReference type="EMBL" id="KYH13363.1"/>
    </source>
</evidence>
<evidence type="ECO:0000256" key="3">
    <source>
        <dbReference type="ARBA" id="ARBA00022692"/>
    </source>
</evidence>
<evidence type="ECO:0000256" key="2">
    <source>
        <dbReference type="ARBA" id="ARBA00009142"/>
    </source>
</evidence>
<name>A0A151A226_9STAP</name>
<keyword evidence="4 6" id="KW-1133">Transmembrane helix</keyword>
<protein>
    <recommendedName>
        <fullName evidence="6">Probable membrane transporter protein</fullName>
    </recommendedName>
</protein>
<dbReference type="RefSeq" id="WP_061853594.1">
    <property type="nucleotide sequence ID" value="NZ_LUGM01000002.1"/>
</dbReference>
<feature type="transmembrane region" description="Helical" evidence="6">
    <location>
        <begin position="232"/>
        <end position="251"/>
    </location>
</feature>
<keyword evidence="3 6" id="KW-0812">Transmembrane</keyword>
<dbReference type="Proteomes" id="UP000075418">
    <property type="component" value="Unassembled WGS sequence"/>
</dbReference>
<comment type="subcellular location">
    <subcellularLocation>
        <location evidence="6">Cell membrane</location>
        <topology evidence="6">Multi-pass membrane protein</topology>
    </subcellularLocation>
    <subcellularLocation>
        <location evidence="1">Membrane</location>
        <topology evidence="1">Multi-pass membrane protein</topology>
    </subcellularLocation>
</comment>
<dbReference type="EMBL" id="LUGM01000002">
    <property type="protein sequence ID" value="KYH13363.1"/>
    <property type="molecule type" value="Genomic_DNA"/>
</dbReference>
<feature type="transmembrane region" description="Helical" evidence="6">
    <location>
        <begin position="65"/>
        <end position="89"/>
    </location>
</feature>
<dbReference type="InterPro" id="IPR002781">
    <property type="entry name" value="TM_pro_TauE-like"/>
</dbReference>
<gene>
    <name evidence="7" type="ORF">A0131_00870</name>
</gene>
<evidence type="ECO:0000256" key="5">
    <source>
        <dbReference type="ARBA" id="ARBA00023136"/>
    </source>
</evidence>
<dbReference type="GO" id="GO:0005886">
    <property type="term" value="C:plasma membrane"/>
    <property type="evidence" value="ECO:0007669"/>
    <property type="project" value="UniProtKB-SubCell"/>
</dbReference>
<dbReference type="AlphaFoldDB" id="A0A151A226"/>
<accession>A0A151A226</accession>
<keyword evidence="5 6" id="KW-0472">Membrane</keyword>
<sequence>MLLFITMILVGVLIGFTGAGGAGTVIAVLTAIFGIPVHTALGTSLASMIFTSLSGTLSHFKAHNVVLKIGLITGLFGAIGSFIGAQIAGFIDEDILKYCTAGMMTFSAFLLWRRLFMTQRLSNTKATSKSVNNNTNLIAKGAFVGIITGCLSGFLGIGAAPFIQIGLLTIFGLTAKKAVGTTMLVILPIAFVGGFGYYIIGHLDIPLFIKVVCGTIIGSYIGAKLTAYANEVFLKVVMIAVPIASALLLIFGKQ</sequence>
<evidence type="ECO:0000256" key="6">
    <source>
        <dbReference type="RuleBase" id="RU363041"/>
    </source>
</evidence>
<reference evidence="7 8" key="1">
    <citation type="submission" date="2016-02" db="EMBL/GenBank/DDBJ databases">
        <title>Draft genome sequence of hydrocarbon degrading Staphylococcus saprophyticus Strain CNV2, isolated from crude-oil contaminated soil from Noonmati Oil Refinery, Guwahati, Assam, India.</title>
        <authorList>
            <person name="Mukherjee A."/>
            <person name="Chettri B."/>
            <person name="Langpoklakpam J."/>
            <person name="Singh A.K."/>
            <person name="Chattopadhyay D.J."/>
        </authorList>
    </citation>
    <scope>NUCLEOTIDE SEQUENCE [LARGE SCALE GENOMIC DNA]</scope>
    <source>
        <strain evidence="7 8">CNV2</strain>
    </source>
</reference>
<dbReference type="InterPro" id="IPR051598">
    <property type="entry name" value="TSUP/Inactive_protease-like"/>
</dbReference>
<dbReference type="Pfam" id="PF01925">
    <property type="entry name" value="TauE"/>
    <property type="match status" value="1"/>
</dbReference>
<feature type="transmembrane region" description="Helical" evidence="6">
    <location>
        <begin position="183"/>
        <end position="200"/>
    </location>
</feature>
<proteinExistence type="inferred from homology"/>
<feature type="transmembrane region" description="Helical" evidence="6">
    <location>
        <begin position="207"/>
        <end position="226"/>
    </location>
</feature>
<organism evidence="7 8">
    <name type="scientific">Staphylococcus kloosii</name>
    <dbReference type="NCBI Taxonomy" id="29384"/>
    <lineage>
        <taxon>Bacteria</taxon>
        <taxon>Bacillati</taxon>
        <taxon>Bacillota</taxon>
        <taxon>Bacilli</taxon>
        <taxon>Bacillales</taxon>
        <taxon>Staphylococcaceae</taxon>
        <taxon>Staphylococcus</taxon>
    </lineage>
</organism>
<evidence type="ECO:0000256" key="1">
    <source>
        <dbReference type="ARBA" id="ARBA00004141"/>
    </source>
</evidence>